<organism evidence="1 2">
    <name type="scientific">Sodiomyces alkalinus (strain CBS 110278 / VKM F-3762 / F11)</name>
    <name type="common">Alkaliphilic filamentous fungus</name>
    <dbReference type="NCBI Taxonomy" id="1314773"/>
    <lineage>
        <taxon>Eukaryota</taxon>
        <taxon>Fungi</taxon>
        <taxon>Dikarya</taxon>
        <taxon>Ascomycota</taxon>
        <taxon>Pezizomycotina</taxon>
        <taxon>Sordariomycetes</taxon>
        <taxon>Hypocreomycetidae</taxon>
        <taxon>Glomerellales</taxon>
        <taxon>Plectosphaerellaceae</taxon>
        <taxon>Sodiomyces</taxon>
    </lineage>
</organism>
<protein>
    <submittedName>
        <fullName evidence="1">Uncharacterized protein</fullName>
    </submittedName>
</protein>
<keyword evidence="2" id="KW-1185">Reference proteome</keyword>
<sequence length="164" mass="18175">MVQVIARFVASLMEPDRQEEWYSVDALRLLCICSSMSCSLPFSCLPMSMTMTTSVFCSVSYSSLSLTLSSPQPFPIRKQTNKKKAVSRYIPCCIVATQRGCRVVLHCPSAILHVSLAPYPRNRRLGTTKRNRKGFALSIGRRDVHLTAPGLTCRCPPSGLCSIQ</sequence>
<name>A0A3N2PYK4_SODAK</name>
<evidence type="ECO:0000313" key="2">
    <source>
        <dbReference type="Proteomes" id="UP000272025"/>
    </source>
</evidence>
<gene>
    <name evidence="1" type="ORF">SODALDRAFT_131331</name>
</gene>
<evidence type="ECO:0000313" key="1">
    <source>
        <dbReference type="EMBL" id="ROT39508.1"/>
    </source>
</evidence>
<dbReference type="RefSeq" id="XP_028467314.1">
    <property type="nucleotide sequence ID" value="XM_028606705.1"/>
</dbReference>
<accession>A0A3N2PYK4</accession>
<dbReference type="Proteomes" id="UP000272025">
    <property type="component" value="Unassembled WGS sequence"/>
</dbReference>
<dbReference type="GeneID" id="39575183"/>
<dbReference type="EMBL" id="ML119053">
    <property type="protein sequence ID" value="ROT39508.1"/>
    <property type="molecule type" value="Genomic_DNA"/>
</dbReference>
<reference evidence="1 2" key="1">
    <citation type="journal article" date="2018" name="Mol. Ecol.">
        <title>The obligate alkalophilic soda-lake fungus Sodiomyces alkalinus has shifted to a protein diet.</title>
        <authorList>
            <person name="Grum-Grzhimaylo A.A."/>
            <person name="Falkoski D.L."/>
            <person name="van den Heuvel J."/>
            <person name="Valero-Jimenez C.A."/>
            <person name="Min B."/>
            <person name="Choi I.G."/>
            <person name="Lipzen A."/>
            <person name="Daum C.G."/>
            <person name="Aanen D.K."/>
            <person name="Tsang A."/>
            <person name="Henrissat B."/>
            <person name="Bilanenko E.N."/>
            <person name="de Vries R.P."/>
            <person name="van Kan J.A.L."/>
            <person name="Grigoriev I.V."/>
            <person name="Debets A.J.M."/>
        </authorList>
    </citation>
    <scope>NUCLEOTIDE SEQUENCE [LARGE SCALE GENOMIC DNA]</scope>
    <source>
        <strain evidence="1 2">F11</strain>
    </source>
</reference>
<proteinExistence type="predicted"/>
<dbReference type="AlphaFoldDB" id="A0A3N2PYK4"/>